<evidence type="ECO:0000313" key="9">
    <source>
        <dbReference type="Proteomes" id="UP001341840"/>
    </source>
</evidence>
<keyword evidence="5" id="KW-0234">DNA repair</keyword>
<feature type="region of interest" description="Disordered" evidence="6">
    <location>
        <begin position="16"/>
        <end position="37"/>
    </location>
</feature>
<feature type="domain" description="DNA ligase ATP-dependent N-terminal" evidence="7">
    <location>
        <begin position="112"/>
        <end position="162"/>
    </location>
</feature>
<evidence type="ECO:0000256" key="4">
    <source>
        <dbReference type="ARBA" id="ARBA00023172"/>
    </source>
</evidence>
<dbReference type="Pfam" id="PF04675">
    <property type="entry name" value="DNA_ligase_A_N"/>
    <property type="match status" value="1"/>
</dbReference>
<evidence type="ECO:0000256" key="3">
    <source>
        <dbReference type="ARBA" id="ARBA00022763"/>
    </source>
</evidence>
<comment type="caution">
    <text evidence="8">The sequence shown here is derived from an EMBL/GenBank/DDBJ whole genome shotgun (WGS) entry which is preliminary data.</text>
</comment>
<evidence type="ECO:0000259" key="7">
    <source>
        <dbReference type="Pfam" id="PF04675"/>
    </source>
</evidence>
<protein>
    <recommendedName>
        <fullName evidence="7">DNA ligase ATP-dependent N-terminal domain-containing protein</fullName>
    </recommendedName>
</protein>
<dbReference type="SUPFAM" id="SSF117018">
    <property type="entry name" value="ATP-dependent DNA ligase DNA-binding domain"/>
    <property type="match status" value="1"/>
</dbReference>
<sequence length="187" mass="20430">MSSSSSSFLQELKDRVPQLKANPQKFEPSSVASWKNRTPESGRIATTDIACNLMQTVIYSTPGDLLPLMYLLAKKVCPAHGGLELDLIKYPQLILLNSFPNIVRISTHLLIVQSGKFSQRKKRTLIQALLVAATDCEPQYLIGLLLGKLRIGMAENTLLAALGQAAVYTEKHSTPPADIKSPVEEGS</sequence>
<dbReference type="EMBL" id="JASCZI010182007">
    <property type="protein sequence ID" value="MED6186728.1"/>
    <property type="molecule type" value="Genomic_DNA"/>
</dbReference>
<dbReference type="Proteomes" id="UP001341840">
    <property type="component" value="Unassembled WGS sequence"/>
</dbReference>
<organism evidence="8 9">
    <name type="scientific">Stylosanthes scabra</name>
    <dbReference type="NCBI Taxonomy" id="79078"/>
    <lineage>
        <taxon>Eukaryota</taxon>
        <taxon>Viridiplantae</taxon>
        <taxon>Streptophyta</taxon>
        <taxon>Embryophyta</taxon>
        <taxon>Tracheophyta</taxon>
        <taxon>Spermatophyta</taxon>
        <taxon>Magnoliopsida</taxon>
        <taxon>eudicotyledons</taxon>
        <taxon>Gunneridae</taxon>
        <taxon>Pentapetalae</taxon>
        <taxon>rosids</taxon>
        <taxon>fabids</taxon>
        <taxon>Fabales</taxon>
        <taxon>Fabaceae</taxon>
        <taxon>Papilionoideae</taxon>
        <taxon>50 kb inversion clade</taxon>
        <taxon>dalbergioids sensu lato</taxon>
        <taxon>Dalbergieae</taxon>
        <taxon>Pterocarpus clade</taxon>
        <taxon>Stylosanthes</taxon>
    </lineage>
</organism>
<keyword evidence="2" id="KW-0436">Ligase</keyword>
<evidence type="ECO:0000256" key="2">
    <source>
        <dbReference type="ARBA" id="ARBA00022598"/>
    </source>
</evidence>
<accession>A0ABU6WR83</accession>
<keyword evidence="3" id="KW-0227">DNA damage</keyword>
<dbReference type="PANTHER" id="PTHR45674:SF4">
    <property type="entry name" value="DNA LIGASE 1"/>
    <property type="match status" value="1"/>
</dbReference>
<gene>
    <name evidence="8" type="ORF">PIB30_069506</name>
</gene>
<dbReference type="InterPro" id="IPR036599">
    <property type="entry name" value="DNA_ligase_N_sf"/>
</dbReference>
<keyword evidence="4" id="KW-0233">DNA recombination</keyword>
<dbReference type="InterPro" id="IPR012308">
    <property type="entry name" value="DNA_ligase_ATP-dep_N"/>
</dbReference>
<evidence type="ECO:0000313" key="8">
    <source>
        <dbReference type="EMBL" id="MED6186728.1"/>
    </source>
</evidence>
<proteinExistence type="inferred from homology"/>
<evidence type="ECO:0000256" key="6">
    <source>
        <dbReference type="SAM" id="MobiDB-lite"/>
    </source>
</evidence>
<comment type="similarity">
    <text evidence="1">Belongs to the ATP-dependent DNA ligase family.</text>
</comment>
<reference evidence="8 9" key="1">
    <citation type="journal article" date="2023" name="Plants (Basel)">
        <title>Bridging the Gap: Combining Genomics and Transcriptomics Approaches to Understand Stylosanthes scabra, an Orphan Legume from the Brazilian Caatinga.</title>
        <authorList>
            <person name="Ferreira-Neto J.R.C."/>
            <person name="da Silva M.D."/>
            <person name="Binneck E."/>
            <person name="de Melo N.F."/>
            <person name="da Silva R.H."/>
            <person name="de Melo A.L.T.M."/>
            <person name="Pandolfi V."/>
            <person name="Bustamante F.O."/>
            <person name="Brasileiro-Vidal A.C."/>
            <person name="Benko-Iseppon A.M."/>
        </authorList>
    </citation>
    <scope>NUCLEOTIDE SEQUENCE [LARGE SCALE GENOMIC DNA]</scope>
    <source>
        <tissue evidence="8">Leaves</tissue>
    </source>
</reference>
<evidence type="ECO:0000256" key="1">
    <source>
        <dbReference type="ARBA" id="ARBA00007572"/>
    </source>
</evidence>
<keyword evidence="9" id="KW-1185">Reference proteome</keyword>
<name>A0ABU6WR83_9FABA</name>
<dbReference type="InterPro" id="IPR050191">
    <property type="entry name" value="ATP-dep_DNA_ligase"/>
</dbReference>
<evidence type="ECO:0000256" key="5">
    <source>
        <dbReference type="ARBA" id="ARBA00023204"/>
    </source>
</evidence>
<dbReference type="PANTHER" id="PTHR45674">
    <property type="entry name" value="DNA LIGASE 1/3 FAMILY MEMBER"/>
    <property type="match status" value="1"/>
</dbReference>
<dbReference type="Gene3D" id="1.10.3260.10">
    <property type="entry name" value="DNA ligase, ATP-dependent, N-terminal domain"/>
    <property type="match status" value="2"/>
</dbReference>